<dbReference type="PANTHER" id="PTHR46078">
    <property type="entry name" value="FORKHEAD BOX PROTEIN J2 FAMILY MEMBER"/>
    <property type="match status" value="1"/>
</dbReference>
<feature type="region of interest" description="Disordered" evidence="6">
    <location>
        <begin position="215"/>
        <end position="236"/>
    </location>
</feature>
<dbReference type="PANTHER" id="PTHR46078:SF2">
    <property type="entry name" value="FORK-HEAD DOMAIN-CONTAINING PROTEIN"/>
    <property type="match status" value="1"/>
</dbReference>
<dbReference type="InterPro" id="IPR030456">
    <property type="entry name" value="TF_fork_head_CS_2"/>
</dbReference>
<evidence type="ECO:0000256" key="6">
    <source>
        <dbReference type="SAM" id="MobiDB-lite"/>
    </source>
</evidence>
<accession>A0A084ASZ1</accession>
<sequence>MDPHCLQCEQASRYTNVNQPVPGPRQSTCVLEVAGPEPAYAFSSALPVYQQRHLAKNNSLAMTTPHPDQPSQSFPERCQELMLDSMPTYRPLPSSGSTPGAWSSPAPGFLLTPEQHPSPSSQQESLHTTDGSSPVSAPELYYSHALLSTESSHNIHSVWNEDQAYPSYTVYHSDQQSPYSSVGVSPYSDSPNSYDSGVTFVSMLPKTEPMTDQSIASGLPDMSSVPRREGSESIADGKLEGPYANLIYQALMTRPDHSMTLQEIYQWFRDNTNKARKSFKGWQNSIRHNLSMNKAFTNRDPTGPEGSKRSAEWVLEDWAVRTGGVQSTTRYRKCNPPRRTVGRRGAVQSSASRLRQRPNDHGELYGWNPEPSSMLLPRTQAPLTPIMPSTRAYPAHPQTTSGVYPSDHFGNIKHDYDSMPPTPGTGTAADPLQVMMPHAGSALSCGDGYGDMLLHPNCGGGPSQTVHDLIHSAFPYSLDEVQVPYSATYHDVSYGDAQSYLTSQNVMSWEDN</sequence>
<feature type="compositionally biased region" description="Basic and acidic residues" evidence="6">
    <location>
        <begin position="226"/>
        <end position="236"/>
    </location>
</feature>
<dbReference type="InterPro" id="IPR036388">
    <property type="entry name" value="WH-like_DNA-bd_sf"/>
</dbReference>
<dbReference type="Pfam" id="PF00250">
    <property type="entry name" value="Forkhead"/>
    <property type="match status" value="1"/>
</dbReference>
<organism evidence="8 9">
    <name type="scientific">Stachybotrys chartarum (strain CBS 109288 / IBT 7711)</name>
    <name type="common">Toxic black mold</name>
    <name type="synonym">Stilbospora chartarum</name>
    <dbReference type="NCBI Taxonomy" id="1280523"/>
    <lineage>
        <taxon>Eukaryota</taxon>
        <taxon>Fungi</taxon>
        <taxon>Dikarya</taxon>
        <taxon>Ascomycota</taxon>
        <taxon>Pezizomycotina</taxon>
        <taxon>Sordariomycetes</taxon>
        <taxon>Hypocreomycetidae</taxon>
        <taxon>Hypocreales</taxon>
        <taxon>Stachybotryaceae</taxon>
        <taxon>Stachybotrys</taxon>
    </lineage>
</organism>
<keyword evidence="4 5" id="KW-0539">Nucleus</keyword>
<dbReference type="EMBL" id="KL648579">
    <property type="protein sequence ID" value="KEY68420.1"/>
    <property type="molecule type" value="Genomic_DNA"/>
</dbReference>
<dbReference type="SMART" id="SM00339">
    <property type="entry name" value="FH"/>
    <property type="match status" value="1"/>
</dbReference>
<reference evidence="8 9" key="1">
    <citation type="journal article" date="2014" name="BMC Genomics">
        <title>Comparative genome sequencing reveals chemotype-specific gene clusters in the toxigenic black mold Stachybotrys.</title>
        <authorList>
            <person name="Semeiks J."/>
            <person name="Borek D."/>
            <person name="Otwinowski Z."/>
            <person name="Grishin N.V."/>
        </authorList>
    </citation>
    <scope>NUCLEOTIDE SEQUENCE [LARGE SCALE GENOMIC DNA]</scope>
    <source>
        <strain evidence="9">CBS 109288 / IBT 7711</strain>
    </source>
</reference>
<evidence type="ECO:0000256" key="3">
    <source>
        <dbReference type="ARBA" id="ARBA00023163"/>
    </source>
</evidence>
<dbReference type="Proteomes" id="UP000028045">
    <property type="component" value="Unassembled WGS sequence"/>
</dbReference>
<dbReference type="InterPro" id="IPR001766">
    <property type="entry name" value="Fork_head_dom"/>
</dbReference>
<feature type="compositionally biased region" description="Polar residues" evidence="6">
    <location>
        <begin position="126"/>
        <end position="135"/>
    </location>
</feature>
<feature type="compositionally biased region" description="Low complexity" evidence="6">
    <location>
        <begin position="113"/>
        <end position="125"/>
    </location>
</feature>
<feature type="region of interest" description="Disordered" evidence="6">
    <location>
        <begin position="327"/>
        <end position="373"/>
    </location>
</feature>
<dbReference type="HOGENOM" id="CLU_532286_0_0_1"/>
<dbReference type="PROSITE" id="PS00658">
    <property type="entry name" value="FORK_HEAD_2"/>
    <property type="match status" value="1"/>
</dbReference>
<feature type="DNA-binding region" description="Fork-head" evidence="5">
    <location>
        <begin position="238"/>
        <end position="316"/>
    </location>
</feature>
<comment type="subcellular location">
    <subcellularLocation>
        <location evidence="5">Nucleus</location>
    </subcellularLocation>
</comment>
<evidence type="ECO:0000256" key="5">
    <source>
        <dbReference type="PROSITE-ProRule" id="PRU00089"/>
    </source>
</evidence>
<feature type="domain" description="Fork-head" evidence="7">
    <location>
        <begin position="238"/>
        <end position="316"/>
    </location>
</feature>
<protein>
    <recommendedName>
        <fullName evidence="7">Fork-head domain-containing protein</fullName>
    </recommendedName>
</protein>
<evidence type="ECO:0000256" key="4">
    <source>
        <dbReference type="ARBA" id="ARBA00023242"/>
    </source>
</evidence>
<keyword evidence="2 5" id="KW-0238">DNA-binding</keyword>
<keyword evidence="9" id="KW-1185">Reference proteome</keyword>
<feature type="region of interest" description="Disordered" evidence="6">
    <location>
        <begin position="86"/>
        <end position="137"/>
    </location>
</feature>
<dbReference type="InterPro" id="IPR045912">
    <property type="entry name" value="FOXJ2/3-like"/>
</dbReference>
<keyword evidence="3" id="KW-0804">Transcription</keyword>
<evidence type="ECO:0000256" key="1">
    <source>
        <dbReference type="ARBA" id="ARBA00023015"/>
    </source>
</evidence>
<dbReference type="GO" id="GO:0000978">
    <property type="term" value="F:RNA polymerase II cis-regulatory region sequence-specific DNA binding"/>
    <property type="evidence" value="ECO:0007669"/>
    <property type="project" value="TreeGrafter"/>
</dbReference>
<dbReference type="AlphaFoldDB" id="A0A084ASZ1"/>
<keyword evidence="1" id="KW-0805">Transcription regulation</keyword>
<dbReference type="GO" id="GO:0005634">
    <property type="term" value="C:nucleus"/>
    <property type="evidence" value="ECO:0007669"/>
    <property type="project" value="UniProtKB-SubCell"/>
</dbReference>
<dbReference type="OrthoDB" id="5954824at2759"/>
<dbReference type="InterPro" id="IPR036390">
    <property type="entry name" value="WH_DNA-bd_sf"/>
</dbReference>
<dbReference type="Gene3D" id="1.10.10.10">
    <property type="entry name" value="Winged helix-like DNA-binding domain superfamily/Winged helix DNA-binding domain"/>
    <property type="match status" value="1"/>
</dbReference>
<evidence type="ECO:0000313" key="8">
    <source>
        <dbReference type="EMBL" id="KEY68420.1"/>
    </source>
</evidence>
<evidence type="ECO:0000313" key="9">
    <source>
        <dbReference type="Proteomes" id="UP000028045"/>
    </source>
</evidence>
<dbReference type="SUPFAM" id="SSF46785">
    <property type="entry name" value="Winged helix' DNA-binding domain"/>
    <property type="match status" value="1"/>
</dbReference>
<feature type="compositionally biased region" description="Basic residues" evidence="6">
    <location>
        <begin position="330"/>
        <end position="342"/>
    </location>
</feature>
<dbReference type="PRINTS" id="PR00053">
    <property type="entry name" value="FORKHEAD"/>
</dbReference>
<evidence type="ECO:0000256" key="2">
    <source>
        <dbReference type="ARBA" id="ARBA00023125"/>
    </source>
</evidence>
<name>A0A084ASZ1_STACB</name>
<evidence type="ECO:0000259" key="7">
    <source>
        <dbReference type="PROSITE" id="PS50039"/>
    </source>
</evidence>
<dbReference type="PROSITE" id="PS50039">
    <property type="entry name" value="FORK_HEAD_3"/>
    <property type="match status" value="1"/>
</dbReference>
<gene>
    <name evidence="8" type="ORF">S7711_01196</name>
</gene>
<proteinExistence type="predicted"/>
<dbReference type="GO" id="GO:0000981">
    <property type="term" value="F:DNA-binding transcription factor activity, RNA polymerase II-specific"/>
    <property type="evidence" value="ECO:0007669"/>
    <property type="project" value="TreeGrafter"/>
</dbReference>